<organism evidence="1 2">
    <name type="scientific">Phialophora macrospora</name>
    <dbReference type="NCBI Taxonomy" id="1851006"/>
    <lineage>
        <taxon>Eukaryota</taxon>
        <taxon>Fungi</taxon>
        <taxon>Dikarya</taxon>
        <taxon>Ascomycota</taxon>
        <taxon>Pezizomycotina</taxon>
        <taxon>Eurotiomycetes</taxon>
        <taxon>Chaetothyriomycetidae</taxon>
        <taxon>Chaetothyriales</taxon>
        <taxon>Herpotrichiellaceae</taxon>
        <taxon>Phialophora</taxon>
    </lineage>
</organism>
<dbReference type="InterPro" id="IPR051678">
    <property type="entry name" value="AGP_Transferase"/>
</dbReference>
<dbReference type="EMBL" id="KN846960">
    <property type="protein sequence ID" value="KIW66107.1"/>
    <property type="molecule type" value="Genomic_DNA"/>
</dbReference>
<evidence type="ECO:0008006" key="3">
    <source>
        <dbReference type="Google" id="ProtNLM"/>
    </source>
</evidence>
<dbReference type="PANTHER" id="PTHR21310:SF13">
    <property type="entry name" value="AMINOGLYCOSIDE PHOSPHOTRANSFERASE DOMAIN-CONTAINING PROTEIN"/>
    <property type="match status" value="1"/>
</dbReference>
<gene>
    <name evidence="1" type="ORF">PV04_08311</name>
</gene>
<dbReference type="STRING" id="5601.A0A0D2DVF5"/>
<proteinExistence type="predicted"/>
<dbReference type="AlphaFoldDB" id="A0A0D2DVF5"/>
<dbReference type="Proteomes" id="UP000054266">
    <property type="component" value="Unassembled WGS sequence"/>
</dbReference>
<accession>A0A0D2DVF5</accession>
<evidence type="ECO:0000313" key="1">
    <source>
        <dbReference type="EMBL" id="KIW66107.1"/>
    </source>
</evidence>
<keyword evidence="2" id="KW-1185">Reference proteome</keyword>
<dbReference type="PANTHER" id="PTHR21310">
    <property type="entry name" value="AMINOGLYCOSIDE PHOSPHOTRANSFERASE-RELATED-RELATED"/>
    <property type="match status" value="1"/>
</dbReference>
<sequence>MESQNAPSVPDNSKPPKVDIGKIKEIARKYLNITTEDQCNIVKWVEYPSYLQVYKVHQSDEPLAKISVYLENTPHDAVESVAATMSWLKQKTSIPQPLCVTSLDDNDNILAYDWKIELERWALKPLMSEWQVMQFEVKETLIKSLAQCHAELLQPRNRFKSGTIGSIYHGLGTHGYFYHRLGRHQKPFSVGPFNWDPQPWEYYNDIRRGPFSRASDWLKARLDKIIAFANGDVFDPDDPTEEEMEVVNLTISVAQRLLAKIPEIFNPEIDEVKETVLWDPYIMLCNLFVDTEGKLAAIEKMQYAKLAPLWSRYQLPWFLFGPDREDEPVQDDYDVYKKGQLAIDDLQPQGSDYDFDYDSDSDPNADIHYDSQGNRLRALYWIHLEEYKFTKLRRVYLETMEFLHPGFQQLMKQYQLFTDFEVATMECQDGPEGTRAVKKWLDALDAGNPHYLVGNLKCYIYYSCMARMGR</sequence>
<dbReference type="HOGENOM" id="CLU_030124_0_0_1"/>
<evidence type="ECO:0000313" key="2">
    <source>
        <dbReference type="Proteomes" id="UP000054266"/>
    </source>
</evidence>
<name>A0A0D2DVF5_9EURO</name>
<protein>
    <recommendedName>
        <fullName evidence="3">Aminoglycoside phosphotransferase domain-containing protein</fullName>
    </recommendedName>
</protein>
<reference evidence="1 2" key="1">
    <citation type="submission" date="2015-01" db="EMBL/GenBank/DDBJ databases">
        <title>The Genome Sequence of Capronia semiimmersa CBS27337.</title>
        <authorList>
            <consortium name="The Broad Institute Genomics Platform"/>
            <person name="Cuomo C."/>
            <person name="de Hoog S."/>
            <person name="Gorbushina A."/>
            <person name="Stielow B."/>
            <person name="Teixiera M."/>
            <person name="Abouelleil A."/>
            <person name="Chapman S.B."/>
            <person name="Priest M."/>
            <person name="Young S.K."/>
            <person name="Wortman J."/>
            <person name="Nusbaum C."/>
            <person name="Birren B."/>
        </authorList>
    </citation>
    <scope>NUCLEOTIDE SEQUENCE [LARGE SCALE GENOMIC DNA]</scope>
    <source>
        <strain evidence="1 2">CBS 27337</strain>
    </source>
</reference>